<dbReference type="Pfam" id="PF13602">
    <property type="entry name" value="ADH_zinc_N_2"/>
    <property type="match status" value="1"/>
</dbReference>
<dbReference type="Proteomes" id="UP000236520">
    <property type="component" value="Unassembled WGS sequence"/>
</dbReference>
<evidence type="ECO:0008006" key="3">
    <source>
        <dbReference type="Google" id="ProtNLM"/>
    </source>
</evidence>
<keyword evidence="2" id="KW-1185">Reference proteome</keyword>
<proteinExistence type="predicted"/>
<dbReference type="Gene3D" id="3.40.50.720">
    <property type="entry name" value="NAD(P)-binding Rossmann-like Domain"/>
    <property type="match status" value="1"/>
</dbReference>
<sequence>MPPFPVEPDGAGLAAIADLLANGAVEAEVAEVFDLEEVAKAREAGRAGQAGHARGKIVLRVRH</sequence>
<dbReference type="EMBL" id="LJIW01000002">
    <property type="protein sequence ID" value="PNG89830.1"/>
    <property type="molecule type" value="Genomic_DNA"/>
</dbReference>
<evidence type="ECO:0000313" key="1">
    <source>
        <dbReference type="EMBL" id="PNG89830.1"/>
    </source>
</evidence>
<gene>
    <name evidence="1" type="ORF">SMF913_25295</name>
</gene>
<reference evidence="1 2" key="1">
    <citation type="submission" date="2015-09" db="EMBL/GenBank/DDBJ databases">
        <title>Genome sequence, genome mining and natural product profiling of a biocontrol bacterium Streptomyces malaysiensis F913.</title>
        <authorList>
            <person name="Xu Y."/>
            <person name="Wei J."/>
            <person name="Xie J."/>
            <person name="Li T."/>
            <person name="Zhou Z."/>
        </authorList>
    </citation>
    <scope>NUCLEOTIDE SEQUENCE [LARGE SCALE GENOMIC DNA]</scope>
    <source>
        <strain evidence="1 2">F913</strain>
    </source>
</reference>
<name>A0A2J7YP72_STRMQ</name>
<accession>A0A2J7YP72</accession>
<evidence type="ECO:0000313" key="2">
    <source>
        <dbReference type="Proteomes" id="UP000236520"/>
    </source>
</evidence>
<dbReference type="Gene3D" id="3.90.180.10">
    <property type="entry name" value="Medium-chain alcohol dehydrogenases, catalytic domain"/>
    <property type="match status" value="1"/>
</dbReference>
<comment type="caution">
    <text evidence="1">The sequence shown here is derived from an EMBL/GenBank/DDBJ whole genome shotgun (WGS) entry which is preliminary data.</text>
</comment>
<protein>
    <recommendedName>
        <fullName evidence="3">Zinc-binding dehydrogenase</fullName>
    </recommendedName>
</protein>
<dbReference type="AlphaFoldDB" id="A0A2J7YP72"/>
<organism evidence="1 2">
    <name type="scientific">Streptomyces malaysiensis</name>
    <dbReference type="NCBI Taxonomy" id="92644"/>
    <lineage>
        <taxon>Bacteria</taxon>
        <taxon>Bacillati</taxon>
        <taxon>Actinomycetota</taxon>
        <taxon>Actinomycetes</taxon>
        <taxon>Kitasatosporales</taxon>
        <taxon>Streptomycetaceae</taxon>
        <taxon>Streptomyces</taxon>
        <taxon>Streptomyces violaceusniger group</taxon>
    </lineage>
</organism>